<dbReference type="GeneID" id="65129545"/>
<sequence length="798" mass="91926">MYFPTDLNFPKQRVSAAERNKPEFYANSCDWLIGQALSIAQTDDIEKKYHFLKGNIDAEYYKKILNPYNATNKDYQRFPATMRNYDMVGGVVRRYVGEYIRNPHDFIVGANNPEVVLSRDAKLRQELMTIVQQKIAERIKQNYEQFVQQGGQPEQFNPQDNFDVEAFIKEFNENYIDDISAQGQDILNVIDDLTDAAALYARAYFEWVAFGRVFTYTEIQGNKIIKRVVSNRDAFPIPNDNILVEDFDAFCERRMMTFQQIMDEYYDILDDKGKEFLDTYYISGKMTSQDDRGLLQWESFKKLYPDMCNKFTANEREFFERQPIMAREYNNNLIEVWHVVWRGEVKKGILTYQQNGIIGETIVDEDYVLNPDNGDIDIEWVWESQVFECDRIGGRNNAIYPYKCRPIAYNRNGKLPYNGLIELMPGLGRFSIIDLIMPYQIFGNIIAYHREMALAKNKLNVLLIAKSLLGSVPEETIYRMAADGVLYIDDEDDQGMLRAQQVRMLNSDTSAYIAQLTELIEANEQAANLKVDMTPQRYGEIANSAGKGVTEQAIIRGSMGSVIVEFMFDYMREHDYARDMDYSKLAWIDGLRTSYKTKNDASIKYFSLDVDKHIYADYVIKAKLSAKERDKLNQYKQFAFSAAQNGDAGMAAVAIEGDNTAEIKKGILKFQEINRQHEERMKQLDAQNAQMLQQYELDKIAAEGQQDRETLALEKYLDGQIEEMKAVLSSTGGLNNGVINTAAVDAAKTAIEREKIAVEREKVGAQIQANNQKFASDIYKADMSYKVAKQNKNRFDKK</sequence>
<proteinExistence type="predicted"/>
<dbReference type="KEGG" id="vg:65129545"/>
<evidence type="ECO:0000313" key="2">
    <source>
        <dbReference type="EMBL" id="QOR59052.1"/>
    </source>
</evidence>
<name>A0A7M1RYQ2_9CAUD</name>
<keyword evidence="1" id="KW-0175">Coiled coil</keyword>
<reference evidence="2 3" key="1">
    <citation type="submission" date="2020-07" db="EMBL/GenBank/DDBJ databases">
        <title>Taxonomic proposal: Crassvirales, a new order of highly abundant and diverse bacterial viruses.</title>
        <authorList>
            <person name="Shkoporov A.N."/>
            <person name="Stockdale S.R."/>
            <person name="Guerin E."/>
            <person name="Ross R.P."/>
            <person name="Hill C."/>
        </authorList>
    </citation>
    <scope>NUCLEOTIDE SEQUENCE [LARGE SCALE GENOMIC DNA]</scope>
</reference>
<protein>
    <submittedName>
        <fullName evidence="2">Portal protein</fullName>
    </submittedName>
</protein>
<evidence type="ECO:0000313" key="3">
    <source>
        <dbReference type="Proteomes" id="UP000593772"/>
    </source>
</evidence>
<dbReference type="EMBL" id="MT774386">
    <property type="protein sequence ID" value="QOR59052.1"/>
    <property type="molecule type" value="Genomic_DNA"/>
</dbReference>
<feature type="coiled-coil region" evidence="1">
    <location>
        <begin position="667"/>
        <end position="694"/>
    </location>
</feature>
<organism evidence="2 3">
    <name type="scientific">uncultured phage cr110_1</name>
    <dbReference type="NCBI Taxonomy" id="2772070"/>
    <lineage>
        <taxon>Viruses</taxon>
        <taxon>Duplodnaviria</taxon>
        <taxon>Heunggongvirae</taxon>
        <taxon>Uroviricota</taxon>
        <taxon>Caudoviricetes</taxon>
        <taxon>Crassvirales</taxon>
        <taxon>Intestiviridae</taxon>
        <taxon>Crudevirinae</taxon>
        <taxon>Delmidovirus</taxon>
        <taxon>Delmidovirus intestinihominis</taxon>
    </lineage>
</organism>
<evidence type="ECO:0000256" key="1">
    <source>
        <dbReference type="SAM" id="Coils"/>
    </source>
</evidence>
<dbReference type="Proteomes" id="UP000593772">
    <property type="component" value="Segment"/>
</dbReference>
<keyword evidence="3" id="KW-1185">Reference proteome</keyword>
<accession>A0A7M1RYQ2</accession>
<dbReference type="RefSeq" id="YP_010111210.1">
    <property type="nucleotide sequence ID" value="NC_055879.1"/>
</dbReference>